<protein>
    <submittedName>
        <fullName evidence="2">Uncharacterized protein</fullName>
    </submittedName>
</protein>
<name>A0A6J5NHY9_9CAUD</name>
<evidence type="ECO:0000313" key="2">
    <source>
        <dbReference type="EMBL" id="CAB4158332.1"/>
    </source>
</evidence>
<sequence>MKQTAVEWLVEELNQKIDFIPMEKWDMIRNIVQQAIAIEKEQIMETARKCHFEGVRQSAKTSQEYIDYSEKYYKENYNK</sequence>
<reference evidence="2" key="1">
    <citation type="submission" date="2020-04" db="EMBL/GenBank/DDBJ databases">
        <authorList>
            <person name="Chiriac C."/>
            <person name="Salcher M."/>
            <person name="Ghai R."/>
            <person name="Kavagutti S V."/>
        </authorList>
    </citation>
    <scope>NUCLEOTIDE SEQUENCE</scope>
</reference>
<organism evidence="2">
    <name type="scientific">uncultured Caudovirales phage</name>
    <dbReference type="NCBI Taxonomy" id="2100421"/>
    <lineage>
        <taxon>Viruses</taxon>
        <taxon>Duplodnaviria</taxon>
        <taxon>Heunggongvirae</taxon>
        <taxon>Uroviricota</taxon>
        <taxon>Caudoviricetes</taxon>
        <taxon>Peduoviridae</taxon>
        <taxon>Maltschvirus</taxon>
        <taxon>Maltschvirus maltsch</taxon>
    </lineage>
</organism>
<gene>
    <name evidence="1" type="ORF">UFOVP427_28</name>
    <name evidence="2" type="ORF">UFOVP697_46</name>
</gene>
<proteinExistence type="predicted"/>
<dbReference type="EMBL" id="LR796668">
    <property type="protein sequence ID" value="CAB4158332.1"/>
    <property type="molecule type" value="Genomic_DNA"/>
</dbReference>
<accession>A0A6J5NHY9</accession>
<evidence type="ECO:0000313" key="1">
    <source>
        <dbReference type="EMBL" id="CAB4142071.1"/>
    </source>
</evidence>
<dbReference type="EMBL" id="LR796400">
    <property type="protein sequence ID" value="CAB4142071.1"/>
    <property type="molecule type" value="Genomic_DNA"/>
</dbReference>